<feature type="coiled-coil region" evidence="1">
    <location>
        <begin position="88"/>
        <end position="254"/>
    </location>
</feature>
<feature type="coiled-coil region" evidence="1">
    <location>
        <begin position="294"/>
        <end position="353"/>
    </location>
</feature>
<dbReference type="PhylomeDB" id="T1JMT6"/>
<dbReference type="EMBL" id="JH431841">
    <property type="status" value="NOT_ANNOTATED_CDS"/>
    <property type="molecule type" value="Genomic_DNA"/>
</dbReference>
<accession>T1JMT6</accession>
<sequence length="588" mass="68420">MSSRPKTSGRNAVPAHLRPVTAASKSLLMVPDLPSTARFGTARPGTRTGLTTAQITVIDRPMTQQGLSGMKTSIQRSQRLVQDKSFFLGLLRTKIKELNNEITRLAKEVDKQNMEQSTYLTYDKRAKALAQEINDLQGELGDYNMLVDKLNTDTDADDVLREYDELKAQNEQESNNVENIFAQRRDKESQIQQLEKEIEEEKGMTGRLVAAMKPEMRDSYLQLKQINAVLQEQMNKFQQEIDAINLKTASLEDEVSMSQVIRRCETVCKYSGIRRKKDNLLEEEKSHGTPAQEQERLLKTVKEDNQEIATMERKTNEFRDKIAKAKEDLLQIEQDLEENQNERSQKYRELRKKDESMTNFLDSFDDNKTKELKRKRELEDAIVSNLQHNGMNLSHFHHIPSQQELMALKDDLSFKENEMEKSKSTSSSLAYEQQRVNMDLQKIEQLEEKIKNEMLGLEKKMKTMEEELVIYNNVNKLKSSTEEKRRSLTEERTQLSKQKEYVRQVLQEEQVQYDSLKGQLNENETHTQLTNLERKWQHVEQTNFAIKEFIASRLSETDYKSLVKTVNKQVADYNGLLQKKIADAMMKR</sequence>
<dbReference type="OMA" id="RYWEELM"/>
<dbReference type="PANTHER" id="PTHR31432">
    <property type="entry name" value="INTRAFLAGELLAR TRANSPORT PROTEIN 74 HOMOLOG"/>
    <property type="match status" value="1"/>
</dbReference>
<dbReference type="GO" id="GO:0030992">
    <property type="term" value="C:intraciliary transport particle B"/>
    <property type="evidence" value="ECO:0007669"/>
    <property type="project" value="InterPro"/>
</dbReference>
<organism evidence="2 3">
    <name type="scientific">Strigamia maritima</name>
    <name type="common">European centipede</name>
    <name type="synonym">Geophilus maritimus</name>
    <dbReference type="NCBI Taxonomy" id="126957"/>
    <lineage>
        <taxon>Eukaryota</taxon>
        <taxon>Metazoa</taxon>
        <taxon>Ecdysozoa</taxon>
        <taxon>Arthropoda</taxon>
        <taxon>Myriapoda</taxon>
        <taxon>Chilopoda</taxon>
        <taxon>Pleurostigmophora</taxon>
        <taxon>Geophilomorpha</taxon>
        <taxon>Linotaeniidae</taxon>
        <taxon>Strigamia</taxon>
    </lineage>
</organism>
<dbReference type="PANTHER" id="PTHR31432:SF0">
    <property type="entry name" value="INTRAFLAGELLAR TRANSPORT PROTEIN 74 HOMOLOG"/>
    <property type="match status" value="1"/>
</dbReference>
<evidence type="ECO:0000256" key="1">
    <source>
        <dbReference type="SAM" id="Coils"/>
    </source>
</evidence>
<dbReference type="InterPro" id="IPR029602">
    <property type="entry name" value="IFT74"/>
</dbReference>
<dbReference type="EnsemblMetazoa" id="SMAR015166-RA">
    <property type="protein sequence ID" value="SMAR015166-PA"/>
    <property type="gene ID" value="SMAR015166"/>
</dbReference>
<feature type="coiled-coil region" evidence="1">
    <location>
        <begin position="405"/>
        <end position="526"/>
    </location>
</feature>
<evidence type="ECO:0008006" key="4">
    <source>
        <dbReference type="Google" id="ProtNLM"/>
    </source>
</evidence>
<protein>
    <recommendedName>
        <fullName evidence="4">Intraflagellar transport protein 74 homolog</fullName>
    </recommendedName>
</protein>
<dbReference type="GO" id="GO:0035735">
    <property type="term" value="P:intraciliary transport involved in cilium assembly"/>
    <property type="evidence" value="ECO:0007669"/>
    <property type="project" value="TreeGrafter"/>
</dbReference>
<evidence type="ECO:0000313" key="2">
    <source>
        <dbReference type="EnsemblMetazoa" id="SMAR015166-PA"/>
    </source>
</evidence>
<proteinExistence type="predicted"/>
<dbReference type="eggNOG" id="ENOG502QS4E">
    <property type="taxonomic scope" value="Eukaryota"/>
</dbReference>
<dbReference type="AlphaFoldDB" id="T1JMT6"/>
<reference evidence="2" key="2">
    <citation type="submission" date="2015-02" db="UniProtKB">
        <authorList>
            <consortium name="EnsemblMetazoa"/>
        </authorList>
    </citation>
    <scope>IDENTIFICATION</scope>
</reference>
<keyword evidence="3" id="KW-1185">Reference proteome</keyword>
<dbReference type="HOGENOM" id="CLU_027673_2_0_1"/>
<name>T1JMT6_STRMM</name>
<keyword evidence="1" id="KW-0175">Coiled coil</keyword>
<reference evidence="3" key="1">
    <citation type="submission" date="2011-05" db="EMBL/GenBank/DDBJ databases">
        <authorList>
            <person name="Richards S.R."/>
            <person name="Qu J."/>
            <person name="Jiang H."/>
            <person name="Jhangiani S.N."/>
            <person name="Agravi P."/>
            <person name="Goodspeed R."/>
            <person name="Gross S."/>
            <person name="Mandapat C."/>
            <person name="Jackson L."/>
            <person name="Mathew T."/>
            <person name="Pu L."/>
            <person name="Thornton R."/>
            <person name="Saada N."/>
            <person name="Wilczek-Boney K.B."/>
            <person name="Lee S."/>
            <person name="Kovar C."/>
            <person name="Wu Y."/>
            <person name="Scherer S.E."/>
            <person name="Worley K.C."/>
            <person name="Muzny D.M."/>
            <person name="Gibbs R."/>
        </authorList>
    </citation>
    <scope>NUCLEOTIDE SEQUENCE</scope>
    <source>
        <strain evidence="3">Brora</strain>
    </source>
</reference>
<dbReference type="GO" id="GO:0005929">
    <property type="term" value="C:cilium"/>
    <property type="evidence" value="ECO:0007669"/>
    <property type="project" value="TreeGrafter"/>
</dbReference>
<dbReference type="STRING" id="126957.T1JMT6"/>
<dbReference type="Proteomes" id="UP000014500">
    <property type="component" value="Unassembled WGS sequence"/>
</dbReference>
<evidence type="ECO:0000313" key="3">
    <source>
        <dbReference type="Proteomes" id="UP000014500"/>
    </source>
</evidence>
<dbReference type="GO" id="GO:0048487">
    <property type="term" value="F:beta-tubulin binding"/>
    <property type="evidence" value="ECO:0007669"/>
    <property type="project" value="InterPro"/>
</dbReference>